<dbReference type="Proteomes" id="UP000499080">
    <property type="component" value="Unassembled WGS sequence"/>
</dbReference>
<name>A0A4Y2C8E8_ARAVE</name>
<organism evidence="2 3">
    <name type="scientific">Araneus ventricosus</name>
    <name type="common">Orbweaver spider</name>
    <name type="synonym">Epeira ventricosa</name>
    <dbReference type="NCBI Taxonomy" id="182803"/>
    <lineage>
        <taxon>Eukaryota</taxon>
        <taxon>Metazoa</taxon>
        <taxon>Ecdysozoa</taxon>
        <taxon>Arthropoda</taxon>
        <taxon>Chelicerata</taxon>
        <taxon>Arachnida</taxon>
        <taxon>Araneae</taxon>
        <taxon>Araneomorphae</taxon>
        <taxon>Entelegynae</taxon>
        <taxon>Araneoidea</taxon>
        <taxon>Araneidae</taxon>
        <taxon>Araneus</taxon>
    </lineage>
</organism>
<keyword evidence="3" id="KW-1185">Reference proteome</keyword>
<gene>
    <name evidence="2" type="ORF">AVEN_67156_1</name>
</gene>
<reference evidence="2 3" key="1">
    <citation type="journal article" date="2019" name="Sci. Rep.">
        <title>Orb-weaving spider Araneus ventricosus genome elucidates the spidroin gene catalogue.</title>
        <authorList>
            <person name="Kono N."/>
            <person name="Nakamura H."/>
            <person name="Ohtoshi R."/>
            <person name="Moran D.A.P."/>
            <person name="Shinohara A."/>
            <person name="Yoshida Y."/>
            <person name="Fujiwara M."/>
            <person name="Mori M."/>
            <person name="Tomita M."/>
            <person name="Arakawa K."/>
        </authorList>
    </citation>
    <scope>NUCLEOTIDE SEQUENCE [LARGE SCALE GENOMIC DNA]</scope>
</reference>
<evidence type="ECO:0000313" key="3">
    <source>
        <dbReference type="Proteomes" id="UP000499080"/>
    </source>
</evidence>
<accession>A0A4Y2C8E8</accession>
<evidence type="ECO:0000313" key="2">
    <source>
        <dbReference type="EMBL" id="GBL99936.1"/>
    </source>
</evidence>
<proteinExistence type="predicted"/>
<dbReference type="EMBL" id="BGPR01238068">
    <property type="protein sequence ID" value="GBL99936.1"/>
    <property type="molecule type" value="Genomic_DNA"/>
</dbReference>
<sequence length="101" mass="11955">MECLFVPSRTGGRHLRGARLQQRRLPQLQRVPVSAADLSRSHRRQKGGRQEASQPRFMRRFHEPIRPHLQPHSIKFVRKMECRDALCFFILFLHDTAIDNK</sequence>
<dbReference type="AlphaFoldDB" id="A0A4Y2C8E8"/>
<comment type="caution">
    <text evidence="2">The sequence shown here is derived from an EMBL/GenBank/DDBJ whole genome shotgun (WGS) entry which is preliminary data.</text>
</comment>
<feature type="region of interest" description="Disordered" evidence="1">
    <location>
        <begin position="32"/>
        <end position="64"/>
    </location>
</feature>
<evidence type="ECO:0000256" key="1">
    <source>
        <dbReference type="SAM" id="MobiDB-lite"/>
    </source>
</evidence>
<protein>
    <submittedName>
        <fullName evidence="2">Uncharacterized protein</fullName>
    </submittedName>
</protein>